<dbReference type="RefSeq" id="WP_371839833.1">
    <property type="nucleotide sequence ID" value="NZ_JBGMEK010000035.1"/>
</dbReference>
<evidence type="ECO:0000313" key="2">
    <source>
        <dbReference type="EMBL" id="MFA0812198.1"/>
    </source>
</evidence>
<name>A0ABV4P1F5_9GAMM</name>
<dbReference type="SUPFAM" id="SSF46689">
    <property type="entry name" value="Homeodomain-like"/>
    <property type="match status" value="1"/>
</dbReference>
<dbReference type="InterPro" id="IPR009057">
    <property type="entry name" value="Homeodomain-like_sf"/>
</dbReference>
<accession>A0ABV4P1F5</accession>
<sequence length="51" mass="5759">MKKTRLPLYKIKHIERLHKEGVSQGKIAKEVKVSTSTVSKYISTFKAAIGE</sequence>
<feature type="domain" description="Transposase IS30-like HTH" evidence="1">
    <location>
        <begin position="5"/>
        <end position="40"/>
    </location>
</feature>
<gene>
    <name evidence="2" type="ORF">ACCI49_14890</name>
</gene>
<dbReference type="InterPro" id="IPR036388">
    <property type="entry name" value="WH-like_DNA-bd_sf"/>
</dbReference>
<organism evidence="2 3">
    <name type="scientific">Microbulbifer epialgicus</name>
    <dbReference type="NCBI Taxonomy" id="393907"/>
    <lineage>
        <taxon>Bacteria</taxon>
        <taxon>Pseudomonadati</taxon>
        <taxon>Pseudomonadota</taxon>
        <taxon>Gammaproteobacteria</taxon>
        <taxon>Cellvibrionales</taxon>
        <taxon>Microbulbiferaceae</taxon>
        <taxon>Microbulbifer</taxon>
    </lineage>
</organism>
<dbReference type="Pfam" id="PF13936">
    <property type="entry name" value="HTH_38"/>
    <property type="match status" value="1"/>
</dbReference>
<evidence type="ECO:0000313" key="3">
    <source>
        <dbReference type="Proteomes" id="UP001569428"/>
    </source>
</evidence>
<reference evidence="2 3" key="1">
    <citation type="submission" date="2024-08" db="EMBL/GenBank/DDBJ databases">
        <authorList>
            <person name="Ishaq N."/>
        </authorList>
    </citation>
    <scope>NUCLEOTIDE SEQUENCE [LARGE SCALE GENOMIC DNA]</scope>
    <source>
        <strain evidence="2 3">DSM 18651</strain>
    </source>
</reference>
<dbReference type="EMBL" id="JBGMEK010000035">
    <property type="protein sequence ID" value="MFA0812198.1"/>
    <property type="molecule type" value="Genomic_DNA"/>
</dbReference>
<dbReference type="Proteomes" id="UP001569428">
    <property type="component" value="Unassembled WGS sequence"/>
</dbReference>
<protein>
    <submittedName>
        <fullName evidence="2">Helix-turn-helix domain-containing protein</fullName>
    </submittedName>
</protein>
<comment type="caution">
    <text evidence="2">The sequence shown here is derived from an EMBL/GenBank/DDBJ whole genome shotgun (WGS) entry which is preliminary data.</text>
</comment>
<proteinExistence type="predicted"/>
<dbReference type="Gene3D" id="1.10.10.10">
    <property type="entry name" value="Winged helix-like DNA-binding domain superfamily/Winged helix DNA-binding domain"/>
    <property type="match status" value="1"/>
</dbReference>
<evidence type="ECO:0000259" key="1">
    <source>
        <dbReference type="Pfam" id="PF13936"/>
    </source>
</evidence>
<dbReference type="InterPro" id="IPR025246">
    <property type="entry name" value="IS30-like_HTH"/>
</dbReference>
<keyword evidence="3" id="KW-1185">Reference proteome</keyword>